<dbReference type="EMBL" id="BOOB01000082">
    <property type="protein sequence ID" value="GIH36959.1"/>
    <property type="molecule type" value="Genomic_DNA"/>
</dbReference>
<evidence type="ECO:0000313" key="2">
    <source>
        <dbReference type="EMBL" id="GIH36959.1"/>
    </source>
</evidence>
<organism evidence="2 3">
    <name type="scientific">Microbispora amethystogenes</name>
    <dbReference type="NCBI Taxonomy" id="1427754"/>
    <lineage>
        <taxon>Bacteria</taxon>
        <taxon>Bacillati</taxon>
        <taxon>Actinomycetota</taxon>
        <taxon>Actinomycetes</taxon>
        <taxon>Streptosporangiales</taxon>
        <taxon>Streptosporangiaceae</taxon>
        <taxon>Microbispora</taxon>
    </lineage>
</organism>
<comment type="caution">
    <text evidence="2">The sequence shown here is derived from an EMBL/GenBank/DDBJ whole genome shotgun (WGS) entry which is preliminary data.</text>
</comment>
<name>A0ABQ4FQ66_9ACTN</name>
<proteinExistence type="predicted"/>
<evidence type="ECO:0000313" key="3">
    <source>
        <dbReference type="Proteomes" id="UP000651728"/>
    </source>
</evidence>
<dbReference type="Proteomes" id="UP000651728">
    <property type="component" value="Unassembled WGS sequence"/>
</dbReference>
<feature type="region of interest" description="Disordered" evidence="1">
    <location>
        <begin position="18"/>
        <end position="57"/>
    </location>
</feature>
<keyword evidence="3" id="KW-1185">Reference proteome</keyword>
<evidence type="ECO:0000256" key="1">
    <source>
        <dbReference type="SAM" id="MobiDB-lite"/>
    </source>
</evidence>
<protein>
    <submittedName>
        <fullName evidence="2">Uncharacterized protein</fullName>
    </submittedName>
</protein>
<accession>A0ABQ4FQ66</accession>
<gene>
    <name evidence="2" type="ORF">Mam01_71230</name>
</gene>
<reference evidence="2 3" key="1">
    <citation type="submission" date="2021-01" db="EMBL/GenBank/DDBJ databases">
        <title>Whole genome shotgun sequence of Microbispora amethystogenes NBRC 101907.</title>
        <authorList>
            <person name="Komaki H."/>
            <person name="Tamura T."/>
        </authorList>
    </citation>
    <scope>NUCLEOTIDE SEQUENCE [LARGE SCALE GENOMIC DNA]</scope>
    <source>
        <strain evidence="2 3">NBRC 101907</strain>
    </source>
</reference>
<feature type="compositionally biased region" description="Low complexity" evidence="1">
    <location>
        <begin position="40"/>
        <end position="49"/>
    </location>
</feature>
<sequence length="73" mass="7576">MPLGEGLLDEHPAHKACTAEHQNPHAPIITQAGSGVDRITTPATASSLPSTPPDSPPVAILLNPAPLGAHFRW</sequence>